<sequence length="553" mass="64732">MRLFLSIIFLLLIVESTSFSQVVYEPLNSDVYVFLSRLSQKGIVDFDDQIRPLSRKYIAEKLSELKNNSDSLTSLEKDELDFFLSDFGREVDLLKNVKVEKPLLSSLDKDQFGRYRLFSYRDNLFTFNLSPILGFEIGSRQNERLIHIWNGVSFYGYLSDNIGFNFKFVDNSEKGNTVDKWREFTPKTGFNQRNDKIIFGFAPDKVEYSEVNTNIGIDWSWGKFSVGKDFMEWGYGESGLLVLSQKAPSFPFLRLDINPVEWLNFNYFHGFLSSDVIDSNETYYHQTNGERIIFREKYLASHTLTVKPIKGLNISLGESIVYADKFEFSYLFPLMFFRVNDHHLSRQINEAGSNSQFFFSVSSRNHLKNTHLYGSLFIDELTISNIFDKVKQRNQFAFSLGTSVTDLPIENLTLRVEYTKIYPFVYEHYIQTTTYQHASYNLGHWMGSNGDLIYGSINYRFIRGLQATLWAQYIRKGDRGNAYQQYQTQPQPPFLFGLRKNYTYFGGSVKYEILHELFAKFNFQLMKSSEQQQDLNFINSDLNEFYFSVYYGI</sequence>
<evidence type="ECO:0008006" key="2">
    <source>
        <dbReference type="Google" id="ProtNLM"/>
    </source>
</evidence>
<proteinExistence type="predicted"/>
<name>A0A832DMX7_9BACT</name>
<dbReference type="AlphaFoldDB" id="A0A832DMX7"/>
<dbReference type="InterPro" id="IPR026950">
    <property type="entry name" value="Caps_assemb_Wzi"/>
</dbReference>
<protein>
    <recommendedName>
        <fullName evidence="2">Capsule assembly protein Wzi</fullName>
    </recommendedName>
</protein>
<comment type="caution">
    <text evidence="1">The sequence shown here is derived from an EMBL/GenBank/DDBJ whole genome shotgun (WGS) entry which is preliminary data.</text>
</comment>
<evidence type="ECO:0000313" key="1">
    <source>
        <dbReference type="EMBL" id="HGT47287.1"/>
    </source>
</evidence>
<gene>
    <name evidence="1" type="ORF">ENS56_04590</name>
</gene>
<organism evidence="1">
    <name type="scientific">Ignavibacterium album</name>
    <dbReference type="NCBI Taxonomy" id="591197"/>
    <lineage>
        <taxon>Bacteria</taxon>
        <taxon>Pseudomonadati</taxon>
        <taxon>Ignavibacteriota</taxon>
        <taxon>Ignavibacteria</taxon>
        <taxon>Ignavibacteriales</taxon>
        <taxon>Ignavibacteriaceae</taxon>
        <taxon>Ignavibacterium</taxon>
    </lineage>
</organism>
<dbReference type="Gene3D" id="2.40.160.130">
    <property type="entry name" value="Capsule assembly protein Wzi"/>
    <property type="match status" value="1"/>
</dbReference>
<reference evidence="1" key="1">
    <citation type="journal article" date="2020" name="mSystems">
        <title>Genome- and Community-Level Interaction Insights into Carbon Utilization and Element Cycling Functions of Hydrothermarchaeota in Hydrothermal Sediment.</title>
        <authorList>
            <person name="Zhou Z."/>
            <person name="Liu Y."/>
            <person name="Xu W."/>
            <person name="Pan J."/>
            <person name="Luo Z.H."/>
            <person name="Li M."/>
        </authorList>
    </citation>
    <scope>NUCLEOTIDE SEQUENCE [LARGE SCALE GENOMIC DNA]</scope>
    <source>
        <strain evidence="1">SpSt-500</strain>
    </source>
</reference>
<accession>A0A832DMX7</accession>
<dbReference type="Pfam" id="PF14052">
    <property type="entry name" value="Caps_assemb_Wzi"/>
    <property type="match status" value="1"/>
</dbReference>
<dbReference type="EMBL" id="DSVI01000005">
    <property type="protein sequence ID" value="HGT47287.1"/>
    <property type="molecule type" value="Genomic_DNA"/>
</dbReference>
<dbReference type="InterPro" id="IPR038636">
    <property type="entry name" value="Wzi_sf"/>
</dbReference>